<dbReference type="Proteomes" id="UP000798662">
    <property type="component" value="Chromosome 2"/>
</dbReference>
<name>A0ACC3C0Z2_PYRYE</name>
<evidence type="ECO:0000313" key="2">
    <source>
        <dbReference type="Proteomes" id="UP000798662"/>
    </source>
</evidence>
<dbReference type="EMBL" id="CM020619">
    <property type="protein sequence ID" value="KAK1863448.1"/>
    <property type="molecule type" value="Genomic_DNA"/>
</dbReference>
<accession>A0ACC3C0Z2</accession>
<evidence type="ECO:0000313" key="1">
    <source>
        <dbReference type="EMBL" id="KAK1863448.1"/>
    </source>
</evidence>
<keyword evidence="2" id="KW-1185">Reference proteome</keyword>
<proteinExistence type="predicted"/>
<reference evidence="1" key="1">
    <citation type="submission" date="2019-11" db="EMBL/GenBank/DDBJ databases">
        <title>Nori genome reveals adaptations in red seaweeds to the harsh intertidal environment.</title>
        <authorList>
            <person name="Wang D."/>
            <person name="Mao Y."/>
        </authorList>
    </citation>
    <scope>NUCLEOTIDE SEQUENCE</scope>
    <source>
        <tissue evidence="1">Gametophyte</tissue>
    </source>
</reference>
<organism evidence="1 2">
    <name type="scientific">Pyropia yezoensis</name>
    <name type="common">Susabi-nori</name>
    <name type="synonym">Porphyra yezoensis</name>
    <dbReference type="NCBI Taxonomy" id="2788"/>
    <lineage>
        <taxon>Eukaryota</taxon>
        <taxon>Rhodophyta</taxon>
        <taxon>Bangiophyceae</taxon>
        <taxon>Bangiales</taxon>
        <taxon>Bangiaceae</taxon>
        <taxon>Pyropia</taxon>
    </lineage>
</organism>
<gene>
    <name evidence="1" type="ORF">I4F81_006004</name>
</gene>
<sequence length="215" mass="22755">MTRVASTTPRQMSRIISVLFESVTKPRATHSSLHTRPQSIRRALSIRSTLEFSSEKWKPVSTATAVAAADAGAATDADRRGRRPAAAGADPRADERLPSGPSSFLPPSLRGRWSVQNPPLPATSPLPPPPTASPNPSGAEVARPPSTSPGRRDRRVHVGHTLQGRRHGRRGAQPAGRSCPRVRHVLSAVQAASPVGGADALADGFGFKLSRLCKV</sequence>
<comment type="caution">
    <text evidence="1">The sequence shown here is derived from an EMBL/GenBank/DDBJ whole genome shotgun (WGS) entry which is preliminary data.</text>
</comment>
<protein>
    <submittedName>
        <fullName evidence="1">Uncharacterized protein</fullName>
    </submittedName>
</protein>